<evidence type="ECO:0000256" key="5">
    <source>
        <dbReference type="SAM" id="SignalP"/>
    </source>
</evidence>
<sequence length="833" mass="89319">MIRSARAGTLRSTALATSLALVVGLAAITADAWAAEDVPAAKPAAQDAASKTAAPKNAASKGASKTDASKTDASKPGTSKAHASKPAAAKNGDTKTSAAKMEAAKTTSSKSGATKTDGAKAAPSKTDASKAAASKSSTSKITSAKTTASKPAAPAATGSLPNKPVPVRAAAPALVPATRQHAAPIARKPVLPAAVAATSSTSQSDKEALASVVELLRKRKPADATEAEASISDPVARKLAEWLILRSEDNGASVERYRAFLDANPSWPSQTFLRRRIEASLWDDHRDDSAVWAWFQNESPVSAKGRLALAKVMIGRGDRGNAERLVREAWRNDPMSEDTETTALDLFGSFLTAGDHKARMDTMLYGTDNEAAGIRAARRLGSGYLALAKARIAASRKGSNLRALLEEVPRELSGDTGYLFAKIQLLRREEKFTEAAQLMLSAPKDAARLFNVDEWWVERRLLARKMIDVNEFRTAYLIARDAALPARDIYKTEQEFTSGWIALRFLNDPALASQHFARIGVGSANPTALARAGYWQGRAAEAAGRSQEARAAYARAAEQSTSYYGQLARAKLGLPQIELNSAPRGRGADRLEIVRAVGLLYEIDARELAIPIFGDMGDNGDPEALAGLGELTARHGDARGMLLMGKAALNRGLPFDHYAYPVNGIPSFRQVGPEVEQSVVYAIARQESAFNPAVVSPAQAYGLMQVTPDAGRYVCKRAGIGFDLNRMKTDPVYNAMLGAAELGGLLEDYRGSYILTFAAYNAGRGSVKKWIERYGDPRDPKVDAVDWVELIPFSETRNYVQRIMENLQVYRARFGGGTRLQIDADLRRGASVE</sequence>
<evidence type="ECO:0000313" key="7">
    <source>
        <dbReference type="EMBL" id="SEC20126.1"/>
    </source>
</evidence>
<dbReference type="GO" id="GO:0008933">
    <property type="term" value="F:peptidoglycan lytic transglycosylase activity"/>
    <property type="evidence" value="ECO:0007669"/>
    <property type="project" value="InterPro"/>
</dbReference>
<feature type="domain" description="Transglycosylase SLT" evidence="6">
    <location>
        <begin position="673"/>
        <end position="777"/>
    </location>
</feature>
<dbReference type="AlphaFoldDB" id="A0A1H4QKI0"/>
<name>A0A1H4QKI0_9BRAD</name>
<feature type="compositionally biased region" description="Low complexity" evidence="4">
    <location>
        <begin position="44"/>
        <end position="61"/>
    </location>
</feature>
<dbReference type="PANTHER" id="PTHR37423">
    <property type="entry name" value="SOLUBLE LYTIC MUREIN TRANSGLYCOSYLASE-RELATED"/>
    <property type="match status" value="1"/>
</dbReference>
<keyword evidence="3 5" id="KW-0732">Signal</keyword>
<comment type="similarity">
    <text evidence="2">Belongs to the virb1 family.</text>
</comment>
<gene>
    <name evidence="7" type="ORF">SAMN05444164_1272</name>
</gene>
<dbReference type="Proteomes" id="UP000198992">
    <property type="component" value="Unassembled WGS sequence"/>
</dbReference>
<dbReference type="GO" id="GO:0042597">
    <property type="term" value="C:periplasmic space"/>
    <property type="evidence" value="ECO:0007669"/>
    <property type="project" value="InterPro"/>
</dbReference>
<evidence type="ECO:0000256" key="2">
    <source>
        <dbReference type="ARBA" id="ARBA00009387"/>
    </source>
</evidence>
<dbReference type="Gene3D" id="1.25.20.10">
    <property type="entry name" value="Bacterial muramidases"/>
    <property type="match status" value="1"/>
</dbReference>
<dbReference type="EMBL" id="FNTH01000001">
    <property type="protein sequence ID" value="SEC20126.1"/>
    <property type="molecule type" value="Genomic_DNA"/>
</dbReference>
<comment type="similarity">
    <text evidence="1">Belongs to the transglycosylase Slt family.</text>
</comment>
<dbReference type="CDD" id="cd13401">
    <property type="entry name" value="Slt70-like"/>
    <property type="match status" value="1"/>
</dbReference>
<dbReference type="GO" id="GO:0000270">
    <property type="term" value="P:peptidoglycan metabolic process"/>
    <property type="evidence" value="ECO:0007669"/>
    <property type="project" value="InterPro"/>
</dbReference>
<evidence type="ECO:0000259" key="6">
    <source>
        <dbReference type="Pfam" id="PF01464"/>
    </source>
</evidence>
<dbReference type="InterPro" id="IPR000189">
    <property type="entry name" value="Transglyc_AS"/>
</dbReference>
<evidence type="ECO:0000313" key="8">
    <source>
        <dbReference type="Proteomes" id="UP000198992"/>
    </source>
</evidence>
<feature type="signal peptide" evidence="5">
    <location>
        <begin position="1"/>
        <end position="34"/>
    </location>
</feature>
<dbReference type="GO" id="GO:0004553">
    <property type="term" value="F:hydrolase activity, hydrolyzing O-glycosyl compounds"/>
    <property type="evidence" value="ECO:0007669"/>
    <property type="project" value="InterPro"/>
</dbReference>
<dbReference type="SUPFAM" id="SSF53955">
    <property type="entry name" value="Lysozyme-like"/>
    <property type="match status" value="1"/>
</dbReference>
<proteinExistence type="inferred from homology"/>
<dbReference type="Gene3D" id="1.10.530.10">
    <property type="match status" value="1"/>
</dbReference>
<reference evidence="7 8" key="1">
    <citation type="submission" date="2016-10" db="EMBL/GenBank/DDBJ databases">
        <authorList>
            <person name="de Groot N.N."/>
        </authorList>
    </citation>
    <scope>NUCLEOTIDE SEQUENCE [LARGE SCALE GENOMIC DNA]</scope>
    <source>
        <strain evidence="7 8">MT12</strain>
    </source>
</reference>
<dbReference type="SUPFAM" id="SSF48435">
    <property type="entry name" value="Bacterial muramidases"/>
    <property type="match status" value="1"/>
</dbReference>
<feature type="region of interest" description="Disordered" evidence="4">
    <location>
        <begin position="44"/>
        <end position="165"/>
    </location>
</feature>
<evidence type="ECO:0000256" key="3">
    <source>
        <dbReference type="ARBA" id="ARBA00022729"/>
    </source>
</evidence>
<evidence type="ECO:0000256" key="4">
    <source>
        <dbReference type="SAM" id="MobiDB-lite"/>
    </source>
</evidence>
<dbReference type="PANTHER" id="PTHR37423:SF2">
    <property type="entry name" value="MEMBRANE-BOUND LYTIC MUREIN TRANSGLYCOSYLASE C"/>
    <property type="match status" value="1"/>
</dbReference>
<feature type="compositionally biased region" description="Low complexity" evidence="4">
    <location>
        <begin position="104"/>
        <end position="165"/>
    </location>
</feature>
<dbReference type="InterPro" id="IPR023346">
    <property type="entry name" value="Lysozyme-like_dom_sf"/>
</dbReference>
<evidence type="ECO:0000256" key="1">
    <source>
        <dbReference type="ARBA" id="ARBA00007734"/>
    </source>
</evidence>
<protein>
    <submittedName>
        <fullName evidence="7">Soluble lytic murein transglycosylase</fullName>
    </submittedName>
</protein>
<feature type="compositionally biased region" description="Low complexity" evidence="4">
    <location>
        <begin position="79"/>
        <end position="90"/>
    </location>
</feature>
<dbReference type="PROSITE" id="PS00922">
    <property type="entry name" value="TRANSGLYCOSYLASE"/>
    <property type="match status" value="1"/>
</dbReference>
<accession>A0A1H4QKI0</accession>
<dbReference type="InterPro" id="IPR008939">
    <property type="entry name" value="Lytic_TGlycosylase_superhlx_U"/>
</dbReference>
<dbReference type="InterPro" id="IPR008258">
    <property type="entry name" value="Transglycosylase_SLT_dom_1"/>
</dbReference>
<feature type="chain" id="PRO_5011445175" evidence="5">
    <location>
        <begin position="35"/>
        <end position="833"/>
    </location>
</feature>
<dbReference type="GO" id="GO:0016020">
    <property type="term" value="C:membrane"/>
    <property type="evidence" value="ECO:0007669"/>
    <property type="project" value="InterPro"/>
</dbReference>
<organism evidence="7 8">
    <name type="scientific">Bradyrhizobium erythrophlei</name>
    <dbReference type="NCBI Taxonomy" id="1437360"/>
    <lineage>
        <taxon>Bacteria</taxon>
        <taxon>Pseudomonadati</taxon>
        <taxon>Pseudomonadota</taxon>
        <taxon>Alphaproteobacteria</taxon>
        <taxon>Hyphomicrobiales</taxon>
        <taxon>Nitrobacteraceae</taxon>
        <taxon>Bradyrhizobium</taxon>
    </lineage>
</organism>
<dbReference type="Pfam" id="PF01464">
    <property type="entry name" value="SLT"/>
    <property type="match status" value="1"/>
</dbReference>